<protein>
    <submittedName>
        <fullName evidence="6">RTA1 like protein-domain-containing protein</fullName>
    </submittedName>
</protein>
<dbReference type="EMBL" id="JAGMUV010000027">
    <property type="protein sequence ID" value="KAH7118504.1"/>
    <property type="molecule type" value="Genomic_DNA"/>
</dbReference>
<comment type="caution">
    <text evidence="6">The sequence shown here is derived from an EMBL/GenBank/DDBJ whole genome shotgun (WGS) entry which is preliminary data.</text>
</comment>
<evidence type="ECO:0000256" key="2">
    <source>
        <dbReference type="ARBA" id="ARBA00022692"/>
    </source>
</evidence>
<keyword evidence="2 5" id="KW-0812">Transmembrane</keyword>
<feature type="transmembrane region" description="Helical" evidence="5">
    <location>
        <begin position="93"/>
        <end position="116"/>
    </location>
</feature>
<evidence type="ECO:0000256" key="5">
    <source>
        <dbReference type="SAM" id="Phobius"/>
    </source>
</evidence>
<feature type="transmembrane region" description="Helical" evidence="5">
    <location>
        <begin position="251"/>
        <end position="270"/>
    </location>
</feature>
<dbReference type="InterPro" id="IPR007568">
    <property type="entry name" value="RTA1"/>
</dbReference>
<dbReference type="Proteomes" id="UP000738349">
    <property type="component" value="Unassembled WGS sequence"/>
</dbReference>
<dbReference type="GO" id="GO:0005886">
    <property type="term" value="C:plasma membrane"/>
    <property type="evidence" value="ECO:0007669"/>
    <property type="project" value="TreeGrafter"/>
</dbReference>
<keyword evidence="7" id="KW-1185">Reference proteome</keyword>
<reference evidence="6" key="1">
    <citation type="journal article" date="2021" name="Nat. Commun.">
        <title>Genetic determinants of endophytism in the Arabidopsis root mycobiome.</title>
        <authorList>
            <person name="Mesny F."/>
            <person name="Miyauchi S."/>
            <person name="Thiergart T."/>
            <person name="Pickel B."/>
            <person name="Atanasova L."/>
            <person name="Karlsson M."/>
            <person name="Huettel B."/>
            <person name="Barry K.W."/>
            <person name="Haridas S."/>
            <person name="Chen C."/>
            <person name="Bauer D."/>
            <person name="Andreopoulos W."/>
            <person name="Pangilinan J."/>
            <person name="LaButti K."/>
            <person name="Riley R."/>
            <person name="Lipzen A."/>
            <person name="Clum A."/>
            <person name="Drula E."/>
            <person name="Henrissat B."/>
            <person name="Kohler A."/>
            <person name="Grigoriev I.V."/>
            <person name="Martin F.M."/>
            <person name="Hacquard S."/>
        </authorList>
    </citation>
    <scope>NUCLEOTIDE SEQUENCE</scope>
    <source>
        <strain evidence="6">MPI-CAGE-AT-0147</strain>
    </source>
</reference>
<proteinExistence type="predicted"/>
<feature type="transmembrane region" description="Helical" evidence="5">
    <location>
        <begin position="215"/>
        <end position="236"/>
    </location>
</feature>
<feature type="transmembrane region" description="Helical" evidence="5">
    <location>
        <begin position="36"/>
        <end position="55"/>
    </location>
</feature>
<name>A0A9P9IG80_9HYPO</name>
<accession>A0A9P9IG80</accession>
<dbReference type="GO" id="GO:0000324">
    <property type="term" value="C:fungal-type vacuole"/>
    <property type="evidence" value="ECO:0007669"/>
    <property type="project" value="TreeGrafter"/>
</dbReference>
<keyword evidence="4 5" id="KW-0472">Membrane</keyword>
<feature type="transmembrane region" description="Helical" evidence="5">
    <location>
        <begin position="62"/>
        <end position="81"/>
    </location>
</feature>
<feature type="transmembrane region" description="Helical" evidence="5">
    <location>
        <begin position="174"/>
        <end position="194"/>
    </location>
</feature>
<dbReference type="AlphaFoldDB" id="A0A9P9IG80"/>
<gene>
    <name evidence="6" type="ORF">EDB81DRAFT_915849</name>
</gene>
<evidence type="ECO:0000256" key="3">
    <source>
        <dbReference type="ARBA" id="ARBA00022989"/>
    </source>
</evidence>
<comment type="subcellular location">
    <subcellularLocation>
        <location evidence="1">Membrane</location>
        <topology evidence="1">Multi-pass membrane protein</topology>
    </subcellularLocation>
</comment>
<keyword evidence="3 5" id="KW-1133">Transmembrane helix</keyword>
<sequence>MSSSLPDGLVSFGPDANCTLDLCPLEASMLGYQPNIPSTIVFISVFGLSMLLHTLQGTRKKTWGFMVSMISGCILEIVGHVGRIIIHNNPFDFIGFLLQIICITVAPVFFCSAIYVLLSQVINFIDPSISRFKPQLFYWIFIPCDIVSLILQAVGGALSSVGTDHAAVEVGENISLVGLIFQVVTLVVFAALFADYVVTAARSPSRGRLNKTMNISLGFLFASTVVILIRCVYRIIELGEGYFSEIFRDEGLFIGLESVAMCIAALLLNAGHPGMAFNRKHRLESKELEPPFELRAGGQGVEIENGICA</sequence>
<dbReference type="PANTHER" id="PTHR31465:SF9">
    <property type="entry name" value="SPHINGOID LONG-CHAIN BASE TRANSPORTER RSB1"/>
    <property type="match status" value="1"/>
</dbReference>
<evidence type="ECO:0000256" key="4">
    <source>
        <dbReference type="ARBA" id="ARBA00023136"/>
    </source>
</evidence>
<dbReference type="OrthoDB" id="4521223at2759"/>
<evidence type="ECO:0000256" key="1">
    <source>
        <dbReference type="ARBA" id="ARBA00004141"/>
    </source>
</evidence>
<dbReference type="Pfam" id="PF04479">
    <property type="entry name" value="RTA1"/>
    <property type="match status" value="1"/>
</dbReference>
<evidence type="ECO:0000313" key="6">
    <source>
        <dbReference type="EMBL" id="KAH7118504.1"/>
    </source>
</evidence>
<dbReference type="PANTHER" id="PTHR31465">
    <property type="entry name" value="PROTEIN RTA1-RELATED"/>
    <property type="match status" value="1"/>
</dbReference>
<evidence type="ECO:0000313" key="7">
    <source>
        <dbReference type="Proteomes" id="UP000738349"/>
    </source>
</evidence>
<feature type="transmembrane region" description="Helical" evidence="5">
    <location>
        <begin position="136"/>
        <end position="154"/>
    </location>
</feature>
<organism evidence="6 7">
    <name type="scientific">Dactylonectria macrodidyma</name>
    <dbReference type="NCBI Taxonomy" id="307937"/>
    <lineage>
        <taxon>Eukaryota</taxon>
        <taxon>Fungi</taxon>
        <taxon>Dikarya</taxon>
        <taxon>Ascomycota</taxon>
        <taxon>Pezizomycotina</taxon>
        <taxon>Sordariomycetes</taxon>
        <taxon>Hypocreomycetidae</taxon>
        <taxon>Hypocreales</taxon>
        <taxon>Nectriaceae</taxon>
        <taxon>Dactylonectria</taxon>
    </lineage>
</organism>